<dbReference type="Pfam" id="PF00149">
    <property type="entry name" value="Metallophos"/>
    <property type="match status" value="1"/>
</dbReference>
<dbReference type="RefSeq" id="WP_034776301.1">
    <property type="nucleotide sequence ID" value="NZ_JPER01000005.1"/>
</dbReference>
<dbReference type="CDD" id="cd07422">
    <property type="entry name" value="MPP_ApaH"/>
    <property type="match status" value="1"/>
</dbReference>
<dbReference type="EC" id="3.6.1.41" evidence="3"/>
<proteinExistence type="inferred from homology"/>
<dbReference type="InterPro" id="IPR004843">
    <property type="entry name" value="Calcineurin-like_PHP"/>
</dbReference>
<dbReference type="SUPFAM" id="SSF56300">
    <property type="entry name" value="Metallo-dependent phosphatases"/>
    <property type="match status" value="1"/>
</dbReference>
<protein>
    <recommendedName>
        <fullName evidence="3">bis(5'-nucleosyl)-tetraphosphatase (symmetrical)</fullName>
        <ecNumber evidence="3">3.6.1.41</ecNumber>
    </recommendedName>
    <alternativeName>
        <fullName evidence="6">Ap4A hydrolase</fullName>
    </alternativeName>
    <alternativeName>
        <fullName evidence="5">Diadenosine 5',5'''-P1,P4-tetraphosphate pyrophosphohydrolase</fullName>
    </alternativeName>
    <alternativeName>
        <fullName evidence="7">Diadenosine tetraphosphatase</fullName>
    </alternativeName>
</protein>
<comment type="similarity">
    <text evidence="2">Belongs to the Ap4A hydrolase family.</text>
</comment>
<comment type="function">
    <text evidence="1">Hydrolyzes diadenosine 5',5'''-P1,P4-tetraphosphate to yield ADP.</text>
</comment>
<comment type="catalytic activity">
    <reaction evidence="8">
        <text>P(1),P(4)-bis(5'-adenosyl) tetraphosphate + H2O = 2 ADP + 2 H(+)</text>
        <dbReference type="Rhea" id="RHEA:24252"/>
        <dbReference type="ChEBI" id="CHEBI:15377"/>
        <dbReference type="ChEBI" id="CHEBI:15378"/>
        <dbReference type="ChEBI" id="CHEBI:58141"/>
        <dbReference type="ChEBI" id="CHEBI:456216"/>
        <dbReference type="EC" id="3.6.1.41"/>
    </reaction>
</comment>
<dbReference type="NCBIfam" id="TIGR00668">
    <property type="entry name" value="apaH"/>
    <property type="match status" value="1"/>
</dbReference>
<dbReference type="Gene3D" id="3.60.21.10">
    <property type="match status" value="1"/>
</dbReference>
<dbReference type="Proteomes" id="UP000054363">
    <property type="component" value="Unassembled WGS sequence"/>
</dbReference>
<dbReference type="AlphaFoldDB" id="A0A094JCU8"/>
<evidence type="ECO:0000313" key="11">
    <source>
        <dbReference type="Proteomes" id="UP000054363"/>
    </source>
</evidence>
<dbReference type="PANTHER" id="PTHR40942:SF4">
    <property type="entry name" value="CYTOCHROME C5"/>
    <property type="match status" value="1"/>
</dbReference>
<evidence type="ECO:0000256" key="6">
    <source>
        <dbReference type="ARBA" id="ARBA00032248"/>
    </source>
</evidence>
<dbReference type="GO" id="GO:0008803">
    <property type="term" value="F:bis(5'-nucleosyl)-tetraphosphatase (symmetrical) activity"/>
    <property type="evidence" value="ECO:0007669"/>
    <property type="project" value="UniProtKB-EC"/>
</dbReference>
<evidence type="ECO:0000256" key="8">
    <source>
        <dbReference type="ARBA" id="ARBA00049417"/>
    </source>
</evidence>
<comment type="caution">
    <text evidence="10">The sequence shown here is derived from an EMBL/GenBank/DDBJ whole genome shotgun (WGS) entry which is preliminary data.</text>
</comment>
<accession>A0A094JCU8</accession>
<reference evidence="10 11" key="1">
    <citation type="submission" date="2014-06" db="EMBL/GenBank/DDBJ databases">
        <title>The draft genome sequence of Idiomarina salinarum ISL-52.</title>
        <authorList>
            <person name="Du J."/>
            <person name="Shao Z."/>
        </authorList>
    </citation>
    <scope>NUCLEOTIDE SEQUENCE [LARGE SCALE GENOMIC DNA]</scope>
    <source>
        <strain evidence="10 11">ISL-52</strain>
    </source>
</reference>
<dbReference type="InterPro" id="IPR029052">
    <property type="entry name" value="Metallo-depent_PP-like"/>
</dbReference>
<dbReference type="STRING" id="435908.IDSA_09875"/>
<evidence type="ECO:0000313" key="10">
    <source>
        <dbReference type="EMBL" id="KFZ30366.1"/>
    </source>
</evidence>
<dbReference type="OrthoDB" id="9807890at2"/>
<feature type="domain" description="Calcineurin-like phosphoesterase" evidence="9">
    <location>
        <begin position="4"/>
        <end position="128"/>
    </location>
</feature>
<sequence>MTRYIVGDIQGCASELRQLLDKASFKPSYDELWCVGDIIARGPESLEALQLIRSLGSAARCVLGNHDLNLLAVLCGVRKANPADKLDAILALSEDEQRELIHWFCQQPLLRESHDLVMTHAGIYPWWSLTEAANYADEVSRQLREACADDNLASWLTEMYGNEPARWSDKLTGADRTRFIINAFTRMRFCHHDGRLDFSAKGGPETDHHSDLIPWFELAPITDKSLVFGHWAALEGQTGRDDVIGLDTGCVWGNEMTLLRWPDGRRYKQPARTELRSD</sequence>
<evidence type="ECO:0000256" key="7">
    <source>
        <dbReference type="ARBA" id="ARBA00033210"/>
    </source>
</evidence>
<evidence type="ECO:0000259" key="9">
    <source>
        <dbReference type="Pfam" id="PF00149"/>
    </source>
</evidence>
<keyword evidence="4" id="KW-0378">Hydrolase</keyword>
<dbReference type="EMBL" id="JPER01000005">
    <property type="protein sequence ID" value="KFZ30366.1"/>
    <property type="molecule type" value="Genomic_DNA"/>
</dbReference>
<dbReference type="NCBIfam" id="NF001204">
    <property type="entry name" value="PRK00166.1"/>
    <property type="match status" value="1"/>
</dbReference>
<name>A0A094JCU8_9GAMM</name>
<evidence type="ECO:0000256" key="4">
    <source>
        <dbReference type="ARBA" id="ARBA00022801"/>
    </source>
</evidence>
<dbReference type="InterPro" id="IPR004617">
    <property type="entry name" value="ApaH"/>
</dbReference>
<dbReference type="PANTHER" id="PTHR40942">
    <property type="match status" value="1"/>
</dbReference>
<keyword evidence="11" id="KW-1185">Reference proteome</keyword>
<dbReference type="eggNOG" id="COG0639">
    <property type="taxonomic scope" value="Bacteria"/>
</dbReference>
<gene>
    <name evidence="10" type="ORF">IDSA_09875</name>
</gene>
<organism evidence="10 11">
    <name type="scientific">Pseudidiomarina salinarum</name>
    <dbReference type="NCBI Taxonomy" id="435908"/>
    <lineage>
        <taxon>Bacteria</taxon>
        <taxon>Pseudomonadati</taxon>
        <taxon>Pseudomonadota</taxon>
        <taxon>Gammaproteobacteria</taxon>
        <taxon>Alteromonadales</taxon>
        <taxon>Idiomarinaceae</taxon>
        <taxon>Pseudidiomarina</taxon>
    </lineage>
</organism>
<evidence type="ECO:0000256" key="5">
    <source>
        <dbReference type="ARBA" id="ARBA00031248"/>
    </source>
</evidence>
<evidence type="ECO:0000256" key="3">
    <source>
        <dbReference type="ARBA" id="ARBA00012506"/>
    </source>
</evidence>
<dbReference type="PIRSF" id="PIRSF000903">
    <property type="entry name" value="B5n-ttraPtase_sm"/>
    <property type="match status" value="1"/>
</dbReference>
<evidence type="ECO:0000256" key="1">
    <source>
        <dbReference type="ARBA" id="ARBA00003413"/>
    </source>
</evidence>
<evidence type="ECO:0000256" key="2">
    <source>
        <dbReference type="ARBA" id="ARBA00005419"/>
    </source>
</evidence>